<comment type="caution">
    <text evidence="2">The sequence shown here is derived from an EMBL/GenBank/DDBJ whole genome shotgun (WGS) entry which is preliminary data.</text>
</comment>
<accession>A0A2T7Q041</accession>
<evidence type="ECO:0000256" key="1">
    <source>
        <dbReference type="SAM" id="MobiDB-lite"/>
    </source>
</evidence>
<evidence type="ECO:0000313" key="3">
    <source>
        <dbReference type="Proteomes" id="UP000245119"/>
    </source>
</evidence>
<protein>
    <submittedName>
        <fullName evidence="2">Uncharacterized protein</fullName>
    </submittedName>
</protein>
<gene>
    <name evidence="2" type="ORF">C0Q70_01665</name>
</gene>
<sequence>MQAFYSHHSSQHRGTGPAFSGSTREKEDGSAADSSDSAKISKDLITQDPEMKMHSQCLFTAITEPSRQYHSKIWGRSHGSEIKVHQGWSDTHRP</sequence>
<proteinExistence type="predicted"/>
<reference evidence="2 3" key="1">
    <citation type="submission" date="2018-04" db="EMBL/GenBank/DDBJ databases">
        <title>The genome of golden apple snail Pomacea canaliculata provides insight into stress tolerance and invasive adaptation.</title>
        <authorList>
            <person name="Liu C."/>
            <person name="Liu B."/>
            <person name="Ren Y."/>
            <person name="Zhang Y."/>
            <person name="Wang H."/>
            <person name="Li S."/>
            <person name="Jiang F."/>
            <person name="Yin L."/>
            <person name="Zhang G."/>
            <person name="Qian W."/>
            <person name="Fan W."/>
        </authorList>
    </citation>
    <scope>NUCLEOTIDE SEQUENCE [LARGE SCALE GENOMIC DNA]</scope>
    <source>
        <strain evidence="2">SZHN2017</strain>
        <tissue evidence="2">Muscle</tissue>
    </source>
</reference>
<keyword evidence="3" id="KW-1185">Reference proteome</keyword>
<name>A0A2T7Q041_POMCA</name>
<organism evidence="2 3">
    <name type="scientific">Pomacea canaliculata</name>
    <name type="common">Golden apple snail</name>
    <dbReference type="NCBI Taxonomy" id="400727"/>
    <lineage>
        <taxon>Eukaryota</taxon>
        <taxon>Metazoa</taxon>
        <taxon>Spiralia</taxon>
        <taxon>Lophotrochozoa</taxon>
        <taxon>Mollusca</taxon>
        <taxon>Gastropoda</taxon>
        <taxon>Caenogastropoda</taxon>
        <taxon>Architaenioglossa</taxon>
        <taxon>Ampullarioidea</taxon>
        <taxon>Ampullariidae</taxon>
        <taxon>Pomacea</taxon>
    </lineage>
</organism>
<dbReference type="AlphaFoldDB" id="A0A2T7Q041"/>
<feature type="region of interest" description="Disordered" evidence="1">
    <location>
        <begin position="1"/>
        <end position="49"/>
    </location>
</feature>
<evidence type="ECO:0000313" key="2">
    <source>
        <dbReference type="EMBL" id="PVD39038.1"/>
    </source>
</evidence>
<dbReference type="Proteomes" id="UP000245119">
    <property type="component" value="Linkage Group LG1"/>
</dbReference>
<feature type="region of interest" description="Disordered" evidence="1">
    <location>
        <begin position="74"/>
        <end position="94"/>
    </location>
</feature>
<feature type="compositionally biased region" description="Basic and acidic residues" evidence="1">
    <location>
        <begin position="78"/>
        <end position="94"/>
    </location>
</feature>
<dbReference type="EMBL" id="PZQS01000001">
    <property type="protein sequence ID" value="PVD39038.1"/>
    <property type="molecule type" value="Genomic_DNA"/>
</dbReference>